<evidence type="ECO:0000256" key="3">
    <source>
        <dbReference type="ARBA" id="ARBA00023002"/>
    </source>
</evidence>
<dbReference type="EMBL" id="JABSTU010000003">
    <property type="protein sequence ID" value="KAH8035112.1"/>
    <property type="molecule type" value="Genomic_DNA"/>
</dbReference>
<evidence type="ECO:0000313" key="4">
    <source>
        <dbReference type="EMBL" id="KAH8035112.1"/>
    </source>
</evidence>
<dbReference type="PANTHER" id="PTHR11592:SF134">
    <property type="entry name" value="PHOSPHOLIPID HYDROPEROXIDE GLUTATHIONE PEROXIDASE"/>
    <property type="match status" value="1"/>
</dbReference>
<reference evidence="4" key="1">
    <citation type="journal article" date="2020" name="Cell">
        <title>Large-Scale Comparative Analyses of Tick Genomes Elucidate Their Genetic Diversity and Vector Capacities.</title>
        <authorList>
            <consortium name="Tick Genome and Microbiome Consortium (TIGMIC)"/>
            <person name="Jia N."/>
            <person name="Wang J."/>
            <person name="Shi W."/>
            <person name="Du L."/>
            <person name="Sun Y."/>
            <person name="Zhan W."/>
            <person name="Jiang J.F."/>
            <person name="Wang Q."/>
            <person name="Zhang B."/>
            <person name="Ji P."/>
            <person name="Bell-Sakyi L."/>
            <person name="Cui X.M."/>
            <person name="Yuan T.T."/>
            <person name="Jiang B.G."/>
            <person name="Yang W.F."/>
            <person name="Lam T.T."/>
            <person name="Chang Q.C."/>
            <person name="Ding S.J."/>
            <person name="Wang X.J."/>
            <person name="Zhu J.G."/>
            <person name="Ruan X.D."/>
            <person name="Zhao L."/>
            <person name="Wei J.T."/>
            <person name="Ye R.Z."/>
            <person name="Que T.C."/>
            <person name="Du C.H."/>
            <person name="Zhou Y.H."/>
            <person name="Cheng J.X."/>
            <person name="Dai P.F."/>
            <person name="Guo W.B."/>
            <person name="Han X.H."/>
            <person name="Huang E.J."/>
            <person name="Li L.F."/>
            <person name="Wei W."/>
            <person name="Gao Y.C."/>
            <person name="Liu J.Z."/>
            <person name="Shao H.Z."/>
            <person name="Wang X."/>
            <person name="Wang C.C."/>
            <person name="Yang T.C."/>
            <person name="Huo Q.B."/>
            <person name="Li W."/>
            <person name="Chen H.Y."/>
            <person name="Chen S.E."/>
            <person name="Zhou L.G."/>
            <person name="Ni X.B."/>
            <person name="Tian J.H."/>
            <person name="Sheng Y."/>
            <person name="Liu T."/>
            <person name="Pan Y.S."/>
            <person name="Xia L.Y."/>
            <person name="Li J."/>
            <person name="Zhao F."/>
            <person name="Cao W.C."/>
        </authorList>
    </citation>
    <scope>NUCLEOTIDE SEQUENCE</scope>
    <source>
        <strain evidence="4">Rmic-2018</strain>
    </source>
</reference>
<proteinExistence type="inferred from homology"/>
<dbReference type="VEuPathDB" id="VectorBase:LOC119181298"/>
<sequence length="166" mass="18908">MHAEHKVADRQRQRCSVEATHQLSDVLRDADPALRCCARLHKQYGRESVPTRHWFITMLSALSTRLVDASRLGAVVLARKTMEPGTEADIKKFVQKYNVKFDMFSKVNVNGDKAHPLWKYLKQKQSGFLTEFTPPRWSSGARLLTRRLRDPIPAAAAAFSTEAKML</sequence>
<evidence type="ECO:0000256" key="2">
    <source>
        <dbReference type="ARBA" id="ARBA00022559"/>
    </source>
</evidence>
<dbReference type="GO" id="GO:0004601">
    <property type="term" value="F:peroxidase activity"/>
    <property type="evidence" value="ECO:0007669"/>
    <property type="project" value="UniProtKB-KW"/>
</dbReference>
<evidence type="ECO:0000256" key="1">
    <source>
        <dbReference type="ARBA" id="ARBA00006926"/>
    </source>
</evidence>
<keyword evidence="3" id="KW-0560">Oxidoreductase</keyword>
<keyword evidence="2" id="KW-0575">Peroxidase</keyword>
<comment type="similarity">
    <text evidence="1">Belongs to the glutathione peroxidase family.</text>
</comment>
<dbReference type="SUPFAM" id="SSF52833">
    <property type="entry name" value="Thioredoxin-like"/>
    <property type="match status" value="1"/>
</dbReference>
<dbReference type="Gene3D" id="3.40.30.10">
    <property type="entry name" value="Glutaredoxin"/>
    <property type="match status" value="1"/>
</dbReference>
<gene>
    <name evidence="4" type="ORF">HPB51_004353</name>
</gene>
<dbReference type="PANTHER" id="PTHR11592">
    <property type="entry name" value="GLUTATHIONE PEROXIDASE"/>
    <property type="match status" value="1"/>
</dbReference>
<dbReference type="AlphaFoldDB" id="A0A9J6EM32"/>
<protein>
    <submittedName>
        <fullName evidence="4">Uncharacterized protein</fullName>
    </submittedName>
</protein>
<keyword evidence="5" id="KW-1185">Reference proteome</keyword>
<dbReference type="PROSITE" id="PS51355">
    <property type="entry name" value="GLUTATHIONE_PEROXID_3"/>
    <property type="match status" value="1"/>
</dbReference>
<reference evidence="4" key="2">
    <citation type="submission" date="2021-09" db="EMBL/GenBank/DDBJ databases">
        <authorList>
            <person name="Jia N."/>
            <person name="Wang J."/>
            <person name="Shi W."/>
            <person name="Du L."/>
            <person name="Sun Y."/>
            <person name="Zhan W."/>
            <person name="Jiang J."/>
            <person name="Wang Q."/>
            <person name="Zhang B."/>
            <person name="Ji P."/>
            <person name="Sakyi L.B."/>
            <person name="Cui X."/>
            <person name="Yuan T."/>
            <person name="Jiang B."/>
            <person name="Yang W."/>
            <person name="Lam T.T.-Y."/>
            <person name="Chang Q."/>
            <person name="Ding S."/>
            <person name="Wang X."/>
            <person name="Zhu J."/>
            <person name="Ruan X."/>
            <person name="Zhao L."/>
            <person name="Wei J."/>
            <person name="Que T."/>
            <person name="Du C."/>
            <person name="Cheng J."/>
            <person name="Dai P."/>
            <person name="Han X."/>
            <person name="Huang E."/>
            <person name="Gao Y."/>
            <person name="Liu J."/>
            <person name="Shao H."/>
            <person name="Ye R."/>
            <person name="Li L."/>
            <person name="Wei W."/>
            <person name="Wang X."/>
            <person name="Wang C."/>
            <person name="Huo Q."/>
            <person name="Li W."/>
            <person name="Guo W."/>
            <person name="Chen H."/>
            <person name="Chen S."/>
            <person name="Zhou L."/>
            <person name="Zhou L."/>
            <person name="Ni X."/>
            <person name="Tian J."/>
            <person name="Zhou Y."/>
            <person name="Sheng Y."/>
            <person name="Liu T."/>
            <person name="Pan Y."/>
            <person name="Xia L."/>
            <person name="Li J."/>
            <person name="Zhao F."/>
            <person name="Cao W."/>
        </authorList>
    </citation>
    <scope>NUCLEOTIDE SEQUENCE</scope>
    <source>
        <strain evidence="4">Rmic-2018</strain>
        <tissue evidence="4">Larvae</tissue>
    </source>
</reference>
<organism evidence="4 5">
    <name type="scientific">Rhipicephalus microplus</name>
    <name type="common">Cattle tick</name>
    <name type="synonym">Boophilus microplus</name>
    <dbReference type="NCBI Taxonomy" id="6941"/>
    <lineage>
        <taxon>Eukaryota</taxon>
        <taxon>Metazoa</taxon>
        <taxon>Ecdysozoa</taxon>
        <taxon>Arthropoda</taxon>
        <taxon>Chelicerata</taxon>
        <taxon>Arachnida</taxon>
        <taxon>Acari</taxon>
        <taxon>Parasitiformes</taxon>
        <taxon>Ixodida</taxon>
        <taxon>Ixodoidea</taxon>
        <taxon>Ixodidae</taxon>
        <taxon>Rhipicephalinae</taxon>
        <taxon>Rhipicephalus</taxon>
        <taxon>Boophilus</taxon>
    </lineage>
</organism>
<dbReference type="InterPro" id="IPR000889">
    <property type="entry name" value="Glutathione_peroxidase"/>
</dbReference>
<dbReference type="InterPro" id="IPR036249">
    <property type="entry name" value="Thioredoxin-like_sf"/>
</dbReference>
<dbReference type="Pfam" id="PF00255">
    <property type="entry name" value="GSHPx"/>
    <property type="match status" value="1"/>
</dbReference>
<evidence type="ECO:0000313" key="5">
    <source>
        <dbReference type="Proteomes" id="UP000821866"/>
    </source>
</evidence>
<name>A0A9J6EM32_RHIMP</name>
<dbReference type="Proteomes" id="UP000821866">
    <property type="component" value="Chromosome 11"/>
</dbReference>
<dbReference type="GO" id="GO:0006979">
    <property type="term" value="P:response to oxidative stress"/>
    <property type="evidence" value="ECO:0007669"/>
    <property type="project" value="InterPro"/>
</dbReference>
<comment type="caution">
    <text evidence="4">The sequence shown here is derived from an EMBL/GenBank/DDBJ whole genome shotgun (WGS) entry which is preliminary data.</text>
</comment>
<accession>A0A9J6EM32</accession>